<organism evidence="1 2">
    <name type="scientific">Hymenobacter lapidiphilus</name>
    <dbReference type="NCBI Taxonomy" id="2608003"/>
    <lineage>
        <taxon>Bacteria</taxon>
        <taxon>Pseudomonadati</taxon>
        <taxon>Bacteroidota</taxon>
        <taxon>Cytophagia</taxon>
        <taxon>Cytophagales</taxon>
        <taxon>Hymenobacteraceae</taxon>
        <taxon>Hymenobacter</taxon>
    </lineage>
</organism>
<protein>
    <submittedName>
        <fullName evidence="1">Uncharacterized protein</fullName>
    </submittedName>
</protein>
<evidence type="ECO:0000313" key="1">
    <source>
        <dbReference type="EMBL" id="NVO31868.1"/>
    </source>
</evidence>
<keyword evidence="2" id="KW-1185">Reference proteome</keyword>
<dbReference type="Proteomes" id="UP000565521">
    <property type="component" value="Unassembled WGS sequence"/>
</dbReference>
<evidence type="ECO:0000313" key="2">
    <source>
        <dbReference type="Proteomes" id="UP000565521"/>
    </source>
</evidence>
<sequence>MNDDLQQSLDDNAKQWQALSLSISTTEKVAFAARHDQLFVTYGASFMAHVYRTAFEQVLENTPDDERRRLLAALHQAMEGAIVARHSTHPSKAECNACHARILLL</sequence>
<reference evidence="1 2" key="1">
    <citation type="submission" date="2020-05" db="EMBL/GenBank/DDBJ databases">
        <title>Hymenobacter terrestris sp. nov. and Hymenobacter lapidiphilus sp. nov., isolated from regoliths in Antarctica.</title>
        <authorList>
            <person name="Sedlacek I."/>
            <person name="Pantucek R."/>
            <person name="Zeman M."/>
            <person name="Holochova P."/>
            <person name="Kralova S."/>
            <person name="Stankova E."/>
            <person name="Sedo O."/>
            <person name="Micenkova L."/>
            <person name="Svec P."/>
            <person name="Gupta V."/>
            <person name="Sood U."/>
            <person name="Korpole U.S."/>
            <person name="Lal R."/>
        </authorList>
    </citation>
    <scope>NUCLEOTIDE SEQUENCE [LARGE SCALE GENOMIC DNA]</scope>
    <source>
        <strain evidence="1 2">P5342</strain>
    </source>
</reference>
<dbReference type="EMBL" id="JABKAU010000019">
    <property type="protein sequence ID" value="NVO31868.1"/>
    <property type="molecule type" value="Genomic_DNA"/>
</dbReference>
<accession>A0A7Y7PPZ4</accession>
<gene>
    <name evidence="1" type="ORF">HW554_11650</name>
</gene>
<name>A0A7Y7PPZ4_9BACT</name>
<comment type="caution">
    <text evidence="1">The sequence shown here is derived from an EMBL/GenBank/DDBJ whole genome shotgun (WGS) entry which is preliminary data.</text>
</comment>
<dbReference type="RefSeq" id="WP_176900966.1">
    <property type="nucleotide sequence ID" value="NZ_JABKAU010000019.1"/>
</dbReference>
<proteinExistence type="predicted"/>
<dbReference type="AlphaFoldDB" id="A0A7Y7PPZ4"/>